<dbReference type="InterPro" id="IPR050631">
    <property type="entry name" value="PheA/TfdB_FAD_monoxygenase"/>
</dbReference>
<dbReference type="PATRIC" id="fig|1200352.3.peg.229"/>
<dbReference type="eggNOG" id="COG0654">
    <property type="taxonomic scope" value="Bacteria"/>
</dbReference>
<gene>
    <name evidence="3" type="primary">mhpA</name>
    <name evidence="3" type="ORF">A606_01150</name>
</gene>
<dbReference type="RefSeq" id="WP_020440250.1">
    <property type="nucleotide sequence ID" value="NC_021663.1"/>
</dbReference>
<keyword evidence="4" id="KW-1185">Reference proteome</keyword>
<organism evidence="3 4">
    <name type="scientific">Corynebacterium terpenotabidum Y-11</name>
    <dbReference type="NCBI Taxonomy" id="1200352"/>
    <lineage>
        <taxon>Bacteria</taxon>
        <taxon>Bacillati</taxon>
        <taxon>Actinomycetota</taxon>
        <taxon>Actinomycetes</taxon>
        <taxon>Mycobacteriales</taxon>
        <taxon>Corynebacteriaceae</taxon>
        <taxon>Corynebacterium</taxon>
    </lineage>
</organism>
<dbReference type="AlphaFoldDB" id="S4XE58"/>
<keyword evidence="1" id="KW-0560">Oxidoreductase</keyword>
<dbReference type="InterPro" id="IPR036188">
    <property type="entry name" value="FAD/NAD-bd_sf"/>
</dbReference>
<dbReference type="GO" id="GO:0019622">
    <property type="term" value="P:3-(3-hydroxy)phenylpropionate catabolic process"/>
    <property type="evidence" value="ECO:0007669"/>
    <property type="project" value="TreeGrafter"/>
</dbReference>
<evidence type="ECO:0000259" key="2">
    <source>
        <dbReference type="Pfam" id="PF01494"/>
    </source>
</evidence>
<protein>
    <submittedName>
        <fullName evidence="3">3-(3-hydroxyphenyl)propionate hydroxylase</fullName>
    </submittedName>
</protein>
<dbReference type="PANTHER" id="PTHR43476:SF3">
    <property type="entry name" value="FAD-BINDING MONOOXYGENASE"/>
    <property type="match status" value="1"/>
</dbReference>
<dbReference type="KEGG" id="cter:A606_01150"/>
<dbReference type="Pfam" id="PF01494">
    <property type="entry name" value="FAD_binding_3"/>
    <property type="match status" value="1"/>
</dbReference>
<feature type="domain" description="FAD-binding" evidence="2">
    <location>
        <begin position="8"/>
        <end position="355"/>
    </location>
</feature>
<dbReference type="InterPro" id="IPR002938">
    <property type="entry name" value="FAD-bd"/>
</dbReference>
<dbReference type="Gene3D" id="3.30.70.2450">
    <property type="match status" value="1"/>
</dbReference>
<dbReference type="PANTHER" id="PTHR43476">
    <property type="entry name" value="3-(3-HYDROXY-PHENYL)PROPIONATE/3-HYDROXYCINNAMIC ACID HYDROXYLASE"/>
    <property type="match status" value="1"/>
</dbReference>
<evidence type="ECO:0000313" key="4">
    <source>
        <dbReference type="Proteomes" id="UP000014809"/>
    </source>
</evidence>
<dbReference type="NCBIfam" id="NF004829">
    <property type="entry name" value="PRK06183.1-3"/>
    <property type="match status" value="1"/>
</dbReference>
<dbReference type="EMBL" id="CP003696">
    <property type="protein sequence ID" value="AGP29885.1"/>
    <property type="molecule type" value="Genomic_DNA"/>
</dbReference>
<dbReference type="PRINTS" id="PR00420">
    <property type="entry name" value="RNGMNOXGNASE"/>
</dbReference>
<evidence type="ECO:0000256" key="1">
    <source>
        <dbReference type="ARBA" id="ARBA00023002"/>
    </source>
</evidence>
<dbReference type="STRING" id="1200352.A606_01150"/>
<dbReference type="GO" id="GO:0071949">
    <property type="term" value="F:FAD binding"/>
    <property type="evidence" value="ECO:0007669"/>
    <property type="project" value="InterPro"/>
</dbReference>
<evidence type="ECO:0000313" key="3">
    <source>
        <dbReference type="EMBL" id="AGP29885.1"/>
    </source>
</evidence>
<reference evidence="3 4" key="1">
    <citation type="submission" date="2012-06" db="EMBL/GenBank/DDBJ databases">
        <title>Complete genome sequence of Corynebacterium terpenotabidum Y-11 (=DSM 44721).</title>
        <authorList>
            <person name="Ruckert C."/>
            <person name="Albersmeier A."/>
            <person name="Al-Dilaimi A."/>
            <person name="Szczepanowski R."/>
            <person name="Kalinowski J."/>
        </authorList>
    </citation>
    <scope>NUCLEOTIDE SEQUENCE [LARGE SCALE GENOMIC DNA]</scope>
    <source>
        <strain evidence="3 4">Y-11</strain>
    </source>
</reference>
<dbReference type="Proteomes" id="UP000014809">
    <property type="component" value="Chromosome"/>
</dbReference>
<accession>S4XE58</accession>
<proteinExistence type="predicted"/>
<dbReference type="Gene3D" id="3.50.50.60">
    <property type="entry name" value="FAD/NAD(P)-binding domain"/>
    <property type="match status" value="1"/>
</dbReference>
<dbReference type="OrthoDB" id="8670884at2"/>
<sequence>MSTAESTAPVLIAGGGPTGLSLACLLAESGVRSTILERWPECYPLPRAVHMDDEVARMLSMVGVGDGFAGISRPARGLRLVDRDLRVLAEFPRELSLDRDGFPSASMYNQPDLEVLLRTEVAQRPEITVVTGVELRDVLQDAGSVAVTVADPGTGALSVHRGRWLVGCDGANSLVRRTCGTGWQDFGFRQRWLVLDVDLRDGELDQWEGVQQLCDSRRPGTYMRIGEHSYRWEFRLDDGEAATDFTTLDAVLPLIRPWLGSGADAVPATDLVLVRSAEYAFRSCVAQRWRTGRILLAGDAAHLTPPFIGQGLGAGQRDAANLAWKLAAVIHGTAPSSILDTYEAERRPHATALIRLAVLLGRVMTGGGTTGDHLRGSGMGAVVRMVNHIPAISRFTHDSATPPLRRTRLWSAARNMLPDRSANHRLVGRLAPNALVESTIRLDACTGYRFNVITLDEPSPEQEREVARRGAVLLRVGPTSPLGWWLRQAKARAAVIRPDRTVLAAGPSLSKVYNHLPATLVTAKETV</sequence>
<name>S4XE58_9CORY</name>
<dbReference type="GO" id="GO:0008688">
    <property type="term" value="F:3-(3-hydroxyphenyl)propionate hydroxylase activity"/>
    <property type="evidence" value="ECO:0007669"/>
    <property type="project" value="TreeGrafter"/>
</dbReference>
<dbReference type="HOGENOM" id="CLU_009665_20_2_11"/>
<dbReference type="SUPFAM" id="SSF51905">
    <property type="entry name" value="FAD/NAD(P)-binding domain"/>
    <property type="match status" value="1"/>
</dbReference>